<dbReference type="OrthoDB" id="437511at2759"/>
<gene>
    <name evidence="11" type="ORF">CLODIP_2_CD00475</name>
</gene>
<feature type="binding site" evidence="9">
    <location>
        <position position="480"/>
    </location>
    <ligand>
        <name>Ca(2+)</name>
        <dbReference type="ChEBI" id="CHEBI:29108"/>
    </ligand>
</feature>
<evidence type="ECO:0000259" key="10">
    <source>
        <dbReference type="SMART" id="SM00460"/>
    </source>
</evidence>
<name>A0A8S1CRN8_9INSE</name>
<evidence type="ECO:0000256" key="7">
    <source>
        <dbReference type="ARBA" id="ARBA00051843"/>
    </source>
</evidence>
<feature type="active site" evidence="8">
    <location>
        <position position="358"/>
    </location>
</feature>
<dbReference type="InterPro" id="IPR014756">
    <property type="entry name" value="Ig_E-set"/>
</dbReference>
<comment type="cofactor">
    <cofactor evidence="9">
        <name>Ca(2+)</name>
        <dbReference type="ChEBI" id="CHEBI:29108"/>
    </cofactor>
    <text evidence="9">Binds 1 Ca(2+) ion per subunit.</text>
</comment>
<dbReference type="InterPro" id="IPR001102">
    <property type="entry name" value="Transglutaminase_N"/>
</dbReference>
<evidence type="ECO:0000313" key="12">
    <source>
        <dbReference type="Proteomes" id="UP000494165"/>
    </source>
</evidence>
<keyword evidence="12" id="KW-1185">Reference proteome</keyword>
<dbReference type="InterPro" id="IPR008958">
    <property type="entry name" value="Transglutaminase_C"/>
</dbReference>
<dbReference type="SMART" id="SM00460">
    <property type="entry name" value="TGc"/>
    <property type="match status" value="1"/>
</dbReference>
<dbReference type="GO" id="GO:0003810">
    <property type="term" value="F:protein-glutamine gamma-glutamyltransferase activity"/>
    <property type="evidence" value="ECO:0007669"/>
    <property type="project" value="UniProtKB-EC"/>
</dbReference>
<dbReference type="PANTHER" id="PTHR11590">
    <property type="entry name" value="PROTEIN-GLUTAMINE GAMMA-GLUTAMYLTRANSFERASE"/>
    <property type="match status" value="1"/>
</dbReference>
<keyword evidence="2" id="KW-0808">Transferase</keyword>
<feature type="active site" evidence="8">
    <location>
        <position position="440"/>
    </location>
</feature>
<dbReference type="EC" id="2.3.2.13" evidence="6"/>
<keyword evidence="5" id="KW-0012">Acyltransferase</keyword>
<comment type="similarity">
    <text evidence="1">Belongs to the transglutaminase superfamily. Transglutaminase family.</text>
</comment>
<proteinExistence type="inferred from homology"/>
<dbReference type="InterPro" id="IPR002931">
    <property type="entry name" value="Transglutaminase-like"/>
</dbReference>
<dbReference type="InterPro" id="IPR036985">
    <property type="entry name" value="Transglutaminase-like_sf"/>
</dbReference>
<dbReference type="SUPFAM" id="SSF49309">
    <property type="entry name" value="Transglutaminase, two C-terminal domains"/>
    <property type="match status" value="2"/>
</dbReference>
<evidence type="ECO:0000313" key="11">
    <source>
        <dbReference type="EMBL" id="CAB3371909.1"/>
    </source>
</evidence>
<protein>
    <recommendedName>
        <fullName evidence="6">protein-glutamine gamma-glutamyltransferase</fullName>
        <ecNumber evidence="6">2.3.2.13</ecNumber>
    </recommendedName>
</protein>
<evidence type="ECO:0000256" key="1">
    <source>
        <dbReference type="ARBA" id="ARBA00005968"/>
    </source>
</evidence>
<evidence type="ECO:0000256" key="3">
    <source>
        <dbReference type="ARBA" id="ARBA00022723"/>
    </source>
</evidence>
<evidence type="ECO:0000256" key="8">
    <source>
        <dbReference type="PIRSR" id="PIRSR000459-1"/>
    </source>
</evidence>
<accession>A0A8S1CRN8</accession>
<dbReference type="FunFam" id="2.60.40.10:FF:000171">
    <property type="entry name" value="protein-glutamine gamma-glutamyltransferase 6"/>
    <property type="match status" value="1"/>
</dbReference>
<comment type="caution">
    <text evidence="11">The sequence shown here is derived from an EMBL/GenBank/DDBJ whole genome shotgun (WGS) entry which is preliminary data.</text>
</comment>
<keyword evidence="3 9" id="KW-0479">Metal-binding</keyword>
<dbReference type="FunFam" id="2.60.40.10:FF:000090">
    <property type="entry name" value="Protein-glutamine gamma-glutamyltransferase 2"/>
    <property type="match status" value="1"/>
</dbReference>
<dbReference type="InterPro" id="IPR038765">
    <property type="entry name" value="Papain-like_cys_pep_sf"/>
</dbReference>
<dbReference type="SUPFAM" id="SSF54001">
    <property type="entry name" value="Cysteine proteinases"/>
    <property type="match status" value="1"/>
</dbReference>
<keyword evidence="4 9" id="KW-0106">Calcium</keyword>
<organism evidence="11 12">
    <name type="scientific">Cloeon dipterum</name>
    <dbReference type="NCBI Taxonomy" id="197152"/>
    <lineage>
        <taxon>Eukaryota</taxon>
        <taxon>Metazoa</taxon>
        <taxon>Ecdysozoa</taxon>
        <taxon>Arthropoda</taxon>
        <taxon>Hexapoda</taxon>
        <taxon>Insecta</taxon>
        <taxon>Pterygota</taxon>
        <taxon>Palaeoptera</taxon>
        <taxon>Ephemeroptera</taxon>
        <taxon>Pisciforma</taxon>
        <taxon>Baetidae</taxon>
        <taxon>Cloeon</taxon>
    </lineage>
</organism>
<dbReference type="Gene3D" id="2.60.40.10">
    <property type="entry name" value="Immunoglobulins"/>
    <property type="match status" value="3"/>
</dbReference>
<feature type="binding site" evidence="9">
    <location>
        <position position="535"/>
    </location>
    <ligand>
        <name>Ca(2+)</name>
        <dbReference type="ChEBI" id="CHEBI:29108"/>
    </ligand>
</feature>
<sequence length="792" mass="88619">MGKVYSRLRDRVFKPRPAPVEVVDAPSVQPRPPQASEVTEKPSLQVLSVNPLLAENGKPHHTAEFDLMERVQSPRLVVRRGQPFVLQLSLNRGLKPEQDAVSFIFTLQGLKKRKVRVRDYSSESEQGASCFRYCREPKYVWVEKPTHGHNTLVAIPLLAQGTKPQSANVWAAAIDKNMPDAKAVRVLVTPAADCIVGQWKVDIDTKKQADEGGAVSFTLPDPIIILFNAWCKDDTVYIADEHARNEYVLNDTGIIWRGSYNRLRPSVWHYAQFEADMLECSLHLVAVVGKMGPASRGDPIRTARAISAAVNSPDDNGAVMGNWSDDHGGGTAPTKWLGSSQILKKYWKDKKPVKYGQCWVFAGVLTTIARAVGIPCRPVTNYSSAHDTQSSLTVDYFVNEKAEIMEEMNSDSIWNFHVWNEVWMQRPDLGTEYDGWQVVDATPQEQSEDVYRCGPASVAAVKKGEVRKPFDGAFVFAEVNADKVFWRYNGPTQPLKLLRKDMKGIGRFISTKAIGSTFRDDITEFYKYPEESKEERAAMLTALKQSASMFSRYYLNEDFNDMHFDFELRDDIKIGEPYSVVVVMKNRSRTQNHTVTVTLRVDTVNYTGRIKEGVKKETTERLVKAGTVEEIRMDVSYDEYASSLVDQASFNIACMAAVKDTHYEYFAQDDFRVRKPDIKFKIEGDVVEGKECKATVSLTNPMPIPLKKGVFSVEGPGITKTLKLRLPGDLAPQAVGSVGFTFTPIFAGKKTLSGKFSSDELDDVDGYLEFMVKEVNVPTATNGDAPLATSEM</sequence>
<evidence type="ECO:0000256" key="2">
    <source>
        <dbReference type="ARBA" id="ARBA00022679"/>
    </source>
</evidence>
<feature type="binding site" evidence="9">
    <location>
        <position position="482"/>
    </location>
    <ligand>
        <name>Ca(2+)</name>
        <dbReference type="ChEBI" id="CHEBI:29108"/>
    </ligand>
</feature>
<evidence type="ECO:0000256" key="9">
    <source>
        <dbReference type="PIRSR" id="PIRSR000459-2"/>
    </source>
</evidence>
<feature type="active site" evidence="8">
    <location>
        <position position="417"/>
    </location>
</feature>
<dbReference type="PIRSF" id="PIRSF000459">
    <property type="entry name" value="TGM_EBP42"/>
    <property type="match status" value="1"/>
</dbReference>
<dbReference type="SUPFAM" id="SSF81296">
    <property type="entry name" value="E set domains"/>
    <property type="match status" value="1"/>
</dbReference>
<dbReference type="InterPro" id="IPR023608">
    <property type="entry name" value="Transglutaminase_animal"/>
</dbReference>
<dbReference type="EMBL" id="CADEPI010000066">
    <property type="protein sequence ID" value="CAB3371909.1"/>
    <property type="molecule type" value="Genomic_DNA"/>
</dbReference>
<evidence type="ECO:0000256" key="5">
    <source>
        <dbReference type="ARBA" id="ARBA00023315"/>
    </source>
</evidence>
<dbReference type="AlphaFoldDB" id="A0A8S1CRN8"/>
<dbReference type="FunFam" id="3.90.260.10:FF:000001">
    <property type="entry name" value="Protein-glutamine gamma-glutamyltransferase 2"/>
    <property type="match status" value="1"/>
</dbReference>
<dbReference type="PANTHER" id="PTHR11590:SF69">
    <property type="entry name" value="RE08173P"/>
    <property type="match status" value="1"/>
</dbReference>
<reference evidence="11 12" key="1">
    <citation type="submission" date="2020-04" db="EMBL/GenBank/DDBJ databases">
        <authorList>
            <person name="Alioto T."/>
            <person name="Alioto T."/>
            <person name="Gomez Garrido J."/>
        </authorList>
    </citation>
    <scope>NUCLEOTIDE SEQUENCE [LARGE SCALE GENOMIC DNA]</scope>
</reference>
<dbReference type="Gene3D" id="3.90.260.10">
    <property type="entry name" value="Transglutaminase-like"/>
    <property type="match status" value="1"/>
</dbReference>
<dbReference type="InterPro" id="IPR050779">
    <property type="entry name" value="Transglutaminase"/>
</dbReference>
<feature type="binding site" evidence="9">
    <location>
        <position position="530"/>
    </location>
    <ligand>
        <name>Ca(2+)</name>
        <dbReference type="ChEBI" id="CHEBI:29108"/>
    </ligand>
</feature>
<dbReference type="InterPro" id="IPR036238">
    <property type="entry name" value="Transglutaminase_C_sf"/>
</dbReference>
<evidence type="ECO:0000256" key="6">
    <source>
        <dbReference type="ARBA" id="ARBA00024222"/>
    </source>
</evidence>
<dbReference type="Pfam" id="PF00868">
    <property type="entry name" value="Transglut_N"/>
    <property type="match status" value="2"/>
</dbReference>
<dbReference type="Proteomes" id="UP000494165">
    <property type="component" value="Unassembled WGS sequence"/>
</dbReference>
<feature type="domain" description="Transglutaminase-like" evidence="10">
    <location>
        <begin position="350"/>
        <end position="443"/>
    </location>
</feature>
<dbReference type="Pfam" id="PF00927">
    <property type="entry name" value="Transglut_C"/>
    <property type="match status" value="2"/>
</dbReference>
<comment type="catalytic activity">
    <reaction evidence="7">
        <text>L-glutaminyl-[protein] + L-lysyl-[protein] = [protein]-L-lysyl-N(6)-5-L-glutamyl-[protein] + NH4(+)</text>
        <dbReference type="Rhea" id="RHEA:54816"/>
        <dbReference type="Rhea" id="RHEA-COMP:9752"/>
        <dbReference type="Rhea" id="RHEA-COMP:10207"/>
        <dbReference type="Rhea" id="RHEA-COMP:14005"/>
        <dbReference type="ChEBI" id="CHEBI:28938"/>
        <dbReference type="ChEBI" id="CHEBI:29969"/>
        <dbReference type="ChEBI" id="CHEBI:30011"/>
        <dbReference type="ChEBI" id="CHEBI:138370"/>
        <dbReference type="EC" id="2.3.2.13"/>
    </reaction>
</comment>
<dbReference type="InterPro" id="IPR013783">
    <property type="entry name" value="Ig-like_fold"/>
</dbReference>
<dbReference type="GO" id="GO:0046872">
    <property type="term" value="F:metal ion binding"/>
    <property type="evidence" value="ECO:0007669"/>
    <property type="project" value="UniProtKB-KW"/>
</dbReference>
<evidence type="ECO:0000256" key="4">
    <source>
        <dbReference type="ARBA" id="ARBA00022837"/>
    </source>
</evidence>
<dbReference type="Pfam" id="PF01841">
    <property type="entry name" value="Transglut_core"/>
    <property type="match status" value="1"/>
</dbReference>